<dbReference type="InterPro" id="IPR001647">
    <property type="entry name" value="HTH_TetR"/>
</dbReference>
<dbReference type="Pfam" id="PF17938">
    <property type="entry name" value="TetR_C_29"/>
    <property type="match status" value="1"/>
</dbReference>
<dbReference type="Proteomes" id="UP000597138">
    <property type="component" value="Unassembled WGS sequence"/>
</dbReference>
<feature type="domain" description="HTH tetR-type" evidence="3">
    <location>
        <begin position="13"/>
        <end position="73"/>
    </location>
</feature>
<dbReference type="Pfam" id="PF00440">
    <property type="entry name" value="TetR_N"/>
    <property type="match status" value="1"/>
</dbReference>
<dbReference type="PANTHER" id="PTHR30328:SF54">
    <property type="entry name" value="HTH-TYPE TRANSCRIPTIONAL REPRESSOR SCO4008"/>
    <property type="match status" value="1"/>
</dbReference>
<reference evidence="5" key="1">
    <citation type="journal article" date="2019" name="Int. J. Syst. Evol. Microbiol.">
        <title>The Global Catalogue of Microorganisms (GCM) 10K type strain sequencing project: providing services to taxonomists for standard genome sequencing and annotation.</title>
        <authorList>
            <consortium name="The Broad Institute Genomics Platform"/>
            <consortium name="The Broad Institute Genome Sequencing Center for Infectious Disease"/>
            <person name="Wu L."/>
            <person name="Ma J."/>
        </authorList>
    </citation>
    <scope>NUCLEOTIDE SEQUENCE [LARGE SCALE GENOMIC DNA]</scope>
    <source>
        <strain evidence="5">CGMCC 1.11013</strain>
    </source>
</reference>
<evidence type="ECO:0000256" key="2">
    <source>
        <dbReference type="PROSITE-ProRule" id="PRU00335"/>
    </source>
</evidence>
<dbReference type="EMBL" id="BMEG01000021">
    <property type="protein sequence ID" value="GGD97815.1"/>
    <property type="molecule type" value="Genomic_DNA"/>
</dbReference>
<dbReference type="InterPro" id="IPR009057">
    <property type="entry name" value="Homeodomain-like_sf"/>
</dbReference>
<dbReference type="InterPro" id="IPR041474">
    <property type="entry name" value="NicS_C"/>
</dbReference>
<sequence>MTEIVSRVKRDPEGTRRRILEAAIEQFSEHGLAGARVDAIAKAAETNERMLYYYFGSKEQLYLAVLETMYADFADKESRLDISGLEARDAILTLAESIWRHLWDSPKWLALINCENLHKGRYLQTSKNLSAIISPVVQVVDEILRRGAADGQFRANVDALDFYLTLVGMGYYIASNRFTICAFTGRDYAEIRPRKDRQDAPRHAGRLFASACVGIGNSCLEVGDGSSRTLCRRSSVRAGTAVRRGRPVVQIAHN</sequence>
<dbReference type="PRINTS" id="PR00455">
    <property type="entry name" value="HTHTETR"/>
</dbReference>
<accession>A0ABQ1SAA1</accession>
<dbReference type="InterPro" id="IPR050109">
    <property type="entry name" value="HTH-type_TetR-like_transc_reg"/>
</dbReference>
<dbReference type="InterPro" id="IPR036271">
    <property type="entry name" value="Tet_transcr_reg_TetR-rel_C_sf"/>
</dbReference>
<proteinExistence type="predicted"/>
<comment type="caution">
    <text evidence="4">The sequence shown here is derived from an EMBL/GenBank/DDBJ whole genome shotgun (WGS) entry which is preliminary data.</text>
</comment>
<dbReference type="Gene3D" id="1.10.357.10">
    <property type="entry name" value="Tetracycline Repressor, domain 2"/>
    <property type="match status" value="1"/>
</dbReference>
<dbReference type="SUPFAM" id="SSF46689">
    <property type="entry name" value="Homeodomain-like"/>
    <property type="match status" value="1"/>
</dbReference>
<evidence type="ECO:0000259" key="3">
    <source>
        <dbReference type="PROSITE" id="PS50977"/>
    </source>
</evidence>
<name>A0ABQ1SAA1_9BURK</name>
<evidence type="ECO:0000313" key="5">
    <source>
        <dbReference type="Proteomes" id="UP000597138"/>
    </source>
</evidence>
<protein>
    <recommendedName>
        <fullName evidence="3">HTH tetR-type domain-containing protein</fullName>
    </recommendedName>
</protein>
<feature type="DNA-binding region" description="H-T-H motif" evidence="2">
    <location>
        <begin position="36"/>
        <end position="55"/>
    </location>
</feature>
<keyword evidence="1 2" id="KW-0238">DNA-binding</keyword>
<evidence type="ECO:0000313" key="4">
    <source>
        <dbReference type="EMBL" id="GGD97815.1"/>
    </source>
</evidence>
<organism evidence="4 5">
    <name type="scientific">Caballeronia grimmiae</name>
    <dbReference type="NCBI Taxonomy" id="1071679"/>
    <lineage>
        <taxon>Bacteria</taxon>
        <taxon>Pseudomonadati</taxon>
        <taxon>Pseudomonadota</taxon>
        <taxon>Betaproteobacteria</taxon>
        <taxon>Burkholderiales</taxon>
        <taxon>Burkholderiaceae</taxon>
        <taxon>Caballeronia</taxon>
    </lineage>
</organism>
<dbReference type="PANTHER" id="PTHR30328">
    <property type="entry name" value="TRANSCRIPTIONAL REPRESSOR"/>
    <property type="match status" value="1"/>
</dbReference>
<dbReference type="PROSITE" id="PS50977">
    <property type="entry name" value="HTH_TETR_2"/>
    <property type="match status" value="1"/>
</dbReference>
<evidence type="ECO:0000256" key="1">
    <source>
        <dbReference type="ARBA" id="ARBA00023125"/>
    </source>
</evidence>
<gene>
    <name evidence="4" type="ORF">GCM10010985_60650</name>
</gene>
<keyword evidence="5" id="KW-1185">Reference proteome</keyword>
<dbReference type="SUPFAM" id="SSF48498">
    <property type="entry name" value="Tetracyclin repressor-like, C-terminal domain"/>
    <property type="match status" value="1"/>
</dbReference>
<dbReference type="RefSeq" id="WP_308743710.1">
    <property type="nucleotide sequence ID" value="NZ_BMEG01000021.1"/>
</dbReference>